<comment type="caution">
    <text evidence="15">The sequence shown here is derived from an EMBL/GenBank/DDBJ whole genome shotgun (WGS) entry which is preliminary data.</text>
</comment>
<keyword evidence="6 11" id="KW-0798">TonB box</keyword>
<dbReference type="InterPro" id="IPR036942">
    <property type="entry name" value="Beta-barrel_TonB_sf"/>
</dbReference>
<organism evidence="15 16">
    <name type="scientific">Edaphobacter acidisoli</name>
    <dbReference type="NCBI Taxonomy" id="2040573"/>
    <lineage>
        <taxon>Bacteria</taxon>
        <taxon>Pseudomonadati</taxon>
        <taxon>Acidobacteriota</taxon>
        <taxon>Terriglobia</taxon>
        <taxon>Terriglobales</taxon>
        <taxon>Acidobacteriaceae</taxon>
        <taxon>Edaphobacter</taxon>
    </lineage>
</organism>
<dbReference type="GO" id="GO:0015344">
    <property type="term" value="F:siderophore uptake transmembrane transporter activity"/>
    <property type="evidence" value="ECO:0007669"/>
    <property type="project" value="TreeGrafter"/>
</dbReference>
<dbReference type="GO" id="GO:0044718">
    <property type="term" value="P:siderophore transmembrane transport"/>
    <property type="evidence" value="ECO:0007669"/>
    <property type="project" value="TreeGrafter"/>
</dbReference>
<evidence type="ECO:0000313" key="15">
    <source>
        <dbReference type="EMBL" id="GGA73640.1"/>
    </source>
</evidence>
<reference evidence="15" key="2">
    <citation type="submission" date="2020-09" db="EMBL/GenBank/DDBJ databases">
        <authorList>
            <person name="Sun Q."/>
            <person name="Zhou Y."/>
        </authorList>
    </citation>
    <scope>NUCLEOTIDE SEQUENCE</scope>
    <source>
        <strain evidence="15">CGMCC 1.15447</strain>
    </source>
</reference>
<evidence type="ECO:0000256" key="2">
    <source>
        <dbReference type="ARBA" id="ARBA00022448"/>
    </source>
</evidence>
<dbReference type="InterPro" id="IPR012910">
    <property type="entry name" value="Plug_dom"/>
</dbReference>
<dbReference type="Gene3D" id="2.40.170.20">
    <property type="entry name" value="TonB-dependent receptor, beta-barrel domain"/>
    <property type="match status" value="1"/>
</dbReference>
<evidence type="ECO:0000259" key="14">
    <source>
        <dbReference type="Pfam" id="PF07715"/>
    </source>
</evidence>
<evidence type="ECO:0000256" key="12">
    <source>
        <dbReference type="SAM" id="SignalP"/>
    </source>
</evidence>
<reference evidence="15" key="1">
    <citation type="journal article" date="2014" name="Int. J. Syst. Evol. Microbiol.">
        <title>Complete genome sequence of Corynebacterium casei LMG S-19264T (=DSM 44701T), isolated from a smear-ripened cheese.</title>
        <authorList>
            <consortium name="US DOE Joint Genome Institute (JGI-PGF)"/>
            <person name="Walter F."/>
            <person name="Albersmeier A."/>
            <person name="Kalinowski J."/>
            <person name="Ruckert C."/>
        </authorList>
    </citation>
    <scope>NUCLEOTIDE SEQUENCE</scope>
    <source>
        <strain evidence="15">CGMCC 1.15447</strain>
    </source>
</reference>
<accession>A0A916RW38</accession>
<comment type="subcellular location">
    <subcellularLocation>
        <location evidence="1 10">Cell outer membrane</location>
        <topology evidence="1 10">Multi-pass membrane protein</topology>
    </subcellularLocation>
</comment>
<feature type="signal peptide" evidence="12">
    <location>
        <begin position="1"/>
        <end position="31"/>
    </location>
</feature>
<gene>
    <name evidence="15" type="ORF">GCM10011507_26520</name>
</gene>
<feature type="chain" id="PRO_5037517446" evidence="12">
    <location>
        <begin position="32"/>
        <end position="823"/>
    </location>
</feature>
<evidence type="ECO:0000256" key="1">
    <source>
        <dbReference type="ARBA" id="ARBA00004571"/>
    </source>
</evidence>
<proteinExistence type="inferred from homology"/>
<dbReference type="PANTHER" id="PTHR30069">
    <property type="entry name" value="TONB-DEPENDENT OUTER MEMBRANE RECEPTOR"/>
    <property type="match status" value="1"/>
</dbReference>
<name>A0A916RW38_9BACT</name>
<dbReference type="GO" id="GO:0009279">
    <property type="term" value="C:cell outer membrane"/>
    <property type="evidence" value="ECO:0007669"/>
    <property type="project" value="UniProtKB-SubCell"/>
</dbReference>
<dbReference type="Gene3D" id="2.170.130.10">
    <property type="entry name" value="TonB-dependent receptor, plug domain"/>
    <property type="match status" value="1"/>
</dbReference>
<evidence type="ECO:0000256" key="3">
    <source>
        <dbReference type="ARBA" id="ARBA00022452"/>
    </source>
</evidence>
<keyword evidence="8 15" id="KW-0675">Receptor</keyword>
<dbReference type="SUPFAM" id="SSF49464">
    <property type="entry name" value="Carboxypeptidase regulatory domain-like"/>
    <property type="match status" value="1"/>
</dbReference>
<evidence type="ECO:0000259" key="13">
    <source>
        <dbReference type="Pfam" id="PF00593"/>
    </source>
</evidence>
<comment type="similarity">
    <text evidence="10 11">Belongs to the TonB-dependent receptor family.</text>
</comment>
<dbReference type="Pfam" id="PF13620">
    <property type="entry name" value="CarboxypepD_reg"/>
    <property type="match status" value="1"/>
</dbReference>
<evidence type="ECO:0000256" key="7">
    <source>
        <dbReference type="ARBA" id="ARBA00023136"/>
    </source>
</evidence>
<dbReference type="Proteomes" id="UP000648801">
    <property type="component" value="Unassembled WGS sequence"/>
</dbReference>
<feature type="domain" description="TonB-dependent receptor-like beta-barrel" evidence="13">
    <location>
        <begin position="251"/>
        <end position="789"/>
    </location>
</feature>
<dbReference type="InterPro" id="IPR037066">
    <property type="entry name" value="Plug_dom_sf"/>
</dbReference>
<dbReference type="InterPro" id="IPR000531">
    <property type="entry name" value="Beta-barrel_TonB"/>
</dbReference>
<evidence type="ECO:0000256" key="9">
    <source>
        <dbReference type="ARBA" id="ARBA00023237"/>
    </source>
</evidence>
<dbReference type="EMBL" id="BMJB01000001">
    <property type="protein sequence ID" value="GGA73640.1"/>
    <property type="molecule type" value="Genomic_DNA"/>
</dbReference>
<keyword evidence="5 12" id="KW-0732">Signal</keyword>
<dbReference type="Pfam" id="PF07715">
    <property type="entry name" value="Plug"/>
    <property type="match status" value="1"/>
</dbReference>
<dbReference type="InterPro" id="IPR039426">
    <property type="entry name" value="TonB-dep_rcpt-like"/>
</dbReference>
<evidence type="ECO:0000256" key="4">
    <source>
        <dbReference type="ARBA" id="ARBA00022692"/>
    </source>
</evidence>
<protein>
    <submittedName>
        <fullName evidence="15">TonB-dependent receptor</fullName>
    </submittedName>
</protein>
<keyword evidence="4 10" id="KW-0812">Transmembrane</keyword>
<sequence length="823" mass="89153">MRSTLHASRAIVRAICFFVIALLLSSIQATAQGTLRGTVKDPLGAIVVHAKVELLSGATVAATTTTGQAGEYVLPVKTAGIYRVRATAPTFQTSISQPIFSTPFINSNIDITLATGTLTQQITVTTGTPTPIAQVGAPVTVLTSDSFRYTPQVADPLRLVPGLQLTQSGQAGGTTALYIRGGNSNANKVLIDGVPANDIGGAVEFANLATVGVDQIEVLRQPNSTLYGSDALAGVVSLTTARGTTGLPLFTYAGDAGNFGTYSQAVSASGLFRQFDYLSEFSRMDTRNNLPRDQFHNATYVGNFGWTPNTDNNLRFTVRHLAVAAGQPNTIQLYGIADAAGYKEQENYYSAIWNNQTTNRWHNQIRYGGLRLNYQYTDYAPTGIYDPNTDLYLGKPLTITGANGYSVTGQAIFQYGASYGSSYPSVYKAPSKRDFVYAQTDYQFSPRLVALGGFKYEDERGYTLSEGSTPNSIERGNYSYTLQLGGALGDRLYYTLGSGLEDNGLFGFAATPRASLAYYLARPSAAHWLSGTKLHFSFGKGIKEPNISDQDSSLYDLLASQPNGSSLISQYHVSPIGPETSRSYDGGLDQQLWNGRARIGVTYFHNEFTNGVEYVPQSALLELGIPAGSDPATQFGATINSMAFRARGAEAEGEYQVSHHLFARGGYTYLDAAVQRSFSSESAPAYNTSSDFSTIPIGQYSPLIGARPFRRAPHTGYFSLNYMRSRWYGSLTGTLVGRRDDSTYLSDENFGYSLLLPNHNLLGAYQRLDLSGSYEVSHAVTAYANIQNLLSEHYSEAFGYPALPFTFRTGLKVSFGGESWSIR</sequence>
<dbReference type="RefSeq" id="WP_188759692.1">
    <property type="nucleotide sequence ID" value="NZ_BMJB01000001.1"/>
</dbReference>
<evidence type="ECO:0000256" key="6">
    <source>
        <dbReference type="ARBA" id="ARBA00023077"/>
    </source>
</evidence>
<evidence type="ECO:0000256" key="5">
    <source>
        <dbReference type="ARBA" id="ARBA00022729"/>
    </source>
</evidence>
<feature type="domain" description="TonB-dependent receptor plug" evidence="14">
    <location>
        <begin position="134"/>
        <end position="235"/>
    </location>
</feature>
<evidence type="ECO:0000256" key="10">
    <source>
        <dbReference type="PROSITE-ProRule" id="PRU01360"/>
    </source>
</evidence>
<evidence type="ECO:0000256" key="8">
    <source>
        <dbReference type="ARBA" id="ARBA00023170"/>
    </source>
</evidence>
<keyword evidence="2 10" id="KW-0813">Transport</keyword>
<evidence type="ECO:0000256" key="11">
    <source>
        <dbReference type="RuleBase" id="RU003357"/>
    </source>
</evidence>
<dbReference type="Pfam" id="PF00593">
    <property type="entry name" value="TonB_dep_Rec_b-barrel"/>
    <property type="match status" value="1"/>
</dbReference>
<dbReference type="PANTHER" id="PTHR30069:SF29">
    <property type="entry name" value="HEMOGLOBIN AND HEMOGLOBIN-HAPTOGLOBIN-BINDING PROTEIN 1-RELATED"/>
    <property type="match status" value="1"/>
</dbReference>
<evidence type="ECO:0000313" key="16">
    <source>
        <dbReference type="Proteomes" id="UP000648801"/>
    </source>
</evidence>
<dbReference type="SUPFAM" id="SSF56935">
    <property type="entry name" value="Porins"/>
    <property type="match status" value="1"/>
</dbReference>
<keyword evidence="9 10" id="KW-0998">Cell outer membrane</keyword>
<keyword evidence="7 10" id="KW-0472">Membrane</keyword>
<keyword evidence="3 10" id="KW-1134">Transmembrane beta strand</keyword>
<keyword evidence="16" id="KW-1185">Reference proteome</keyword>
<dbReference type="Gene3D" id="2.60.40.1120">
    <property type="entry name" value="Carboxypeptidase-like, regulatory domain"/>
    <property type="match status" value="1"/>
</dbReference>
<dbReference type="PROSITE" id="PS52016">
    <property type="entry name" value="TONB_DEPENDENT_REC_3"/>
    <property type="match status" value="1"/>
</dbReference>
<dbReference type="InterPro" id="IPR008969">
    <property type="entry name" value="CarboxyPept-like_regulatory"/>
</dbReference>
<dbReference type="AlphaFoldDB" id="A0A916RW38"/>